<dbReference type="Proteomes" id="UP000663879">
    <property type="component" value="Unassembled WGS sequence"/>
</dbReference>
<proteinExistence type="predicted"/>
<dbReference type="AlphaFoldDB" id="A0A813MJ63"/>
<organism evidence="2 3">
    <name type="scientific">Brachionus calyciflorus</name>
    <dbReference type="NCBI Taxonomy" id="104777"/>
    <lineage>
        <taxon>Eukaryota</taxon>
        <taxon>Metazoa</taxon>
        <taxon>Spiralia</taxon>
        <taxon>Gnathifera</taxon>
        <taxon>Rotifera</taxon>
        <taxon>Eurotatoria</taxon>
        <taxon>Monogononta</taxon>
        <taxon>Pseudotrocha</taxon>
        <taxon>Ploima</taxon>
        <taxon>Brachionidae</taxon>
        <taxon>Brachionus</taxon>
    </lineage>
</organism>
<comment type="caution">
    <text evidence="2">The sequence shown here is derived from an EMBL/GenBank/DDBJ whole genome shotgun (WGS) entry which is preliminary data.</text>
</comment>
<name>A0A813MJ63_9BILA</name>
<accession>A0A813MJ63</accession>
<sequence>MSAAPATASTAAPAQSAAPTKSIAPEPAPAPTASAAPSQAGTAAPSQTLPKLTLTSAAAQFGAPLAWDAHFVAPFAVDTFANVPTYGWDASLAAIPLADPNFGAHFPAQALGWDANFLATASPAFGPQVFF</sequence>
<feature type="region of interest" description="Disordered" evidence="1">
    <location>
        <begin position="1"/>
        <end position="47"/>
    </location>
</feature>
<feature type="compositionally biased region" description="Low complexity" evidence="1">
    <location>
        <begin position="1"/>
        <end position="20"/>
    </location>
</feature>
<evidence type="ECO:0000256" key="1">
    <source>
        <dbReference type="SAM" id="MobiDB-lite"/>
    </source>
</evidence>
<feature type="compositionally biased region" description="Low complexity" evidence="1">
    <location>
        <begin position="31"/>
        <end position="47"/>
    </location>
</feature>
<evidence type="ECO:0000313" key="3">
    <source>
        <dbReference type="Proteomes" id="UP000663879"/>
    </source>
</evidence>
<reference evidence="2" key="1">
    <citation type="submission" date="2021-02" db="EMBL/GenBank/DDBJ databases">
        <authorList>
            <person name="Nowell W R."/>
        </authorList>
    </citation>
    <scope>NUCLEOTIDE SEQUENCE</scope>
    <source>
        <strain evidence="2">Ploen Becks lab</strain>
    </source>
</reference>
<dbReference type="EMBL" id="CAJNOC010000164">
    <property type="protein sequence ID" value="CAF0721511.1"/>
    <property type="molecule type" value="Genomic_DNA"/>
</dbReference>
<protein>
    <submittedName>
        <fullName evidence="2">Uncharacterized protein</fullName>
    </submittedName>
</protein>
<gene>
    <name evidence="2" type="ORF">OXX778_LOCUS2195</name>
</gene>
<keyword evidence="3" id="KW-1185">Reference proteome</keyword>
<evidence type="ECO:0000313" key="2">
    <source>
        <dbReference type="EMBL" id="CAF0721511.1"/>
    </source>
</evidence>